<feature type="transmembrane region" description="Helical" evidence="10">
    <location>
        <begin position="389"/>
        <end position="409"/>
    </location>
</feature>
<comment type="subcellular location">
    <subcellularLocation>
        <location evidence="1 10">Preautophagosomal structure membrane</location>
        <topology evidence="1 10">Multi-pass membrane protein</topology>
    </subcellularLocation>
</comment>
<feature type="compositionally biased region" description="Low complexity" evidence="11">
    <location>
        <begin position="798"/>
        <end position="812"/>
    </location>
</feature>
<dbReference type="Proteomes" id="UP000694888">
    <property type="component" value="Unplaced"/>
</dbReference>
<dbReference type="GeneID" id="101847890"/>
<name>A0ABM1VXA1_APLCA</name>
<feature type="transmembrane region" description="Helical" evidence="10">
    <location>
        <begin position="421"/>
        <end position="439"/>
    </location>
</feature>
<evidence type="ECO:0000256" key="9">
    <source>
        <dbReference type="ARBA" id="ARBA00023136"/>
    </source>
</evidence>
<protein>
    <recommendedName>
        <fullName evidence="3 10">Autophagy-related protein 9</fullName>
    </recommendedName>
</protein>
<evidence type="ECO:0000256" key="11">
    <source>
        <dbReference type="SAM" id="MobiDB-lite"/>
    </source>
</evidence>
<keyword evidence="12" id="KW-1185">Reference proteome</keyword>
<evidence type="ECO:0000256" key="7">
    <source>
        <dbReference type="ARBA" id="ARBA00023006"/>
    </source>
</evidence>
<evidence type="ECO:0000256" key="8">
    <source>
        <dbReference type="ARBA" id="ARBA00023055"/>
    </source>
</evidence>
<evidence type="ECO:0000313" key="13">
    <source>
        <dbReference type="RefSeq" id="XP_005103745.1"/>
    </source>
</evidence>
<evidence type="ECO:0000256" key="1">
    <source>
        <dbReference type="ARBA" id="ARBA00004511"/>
    </source>
</evidence>
<proteinExistence type="inferred from homology"/>
<evidence type="ECO:0000256" key="4">
    <source>
        <dbReference type="ARBA" id="ARBA00022448"/>
    </source>
</evidence>
<evidence type="ECO:0000313" key="14">
    <source>
        <dbReference type="RefSeq" id="XP_035827044.1"/>
    </source>
</evidence>
<evidence type="ECO:0000256" key="6">
    <source>
        <dbReference type="ARBA" id="ARBA00022989"/>
    </source>
</evidence>
<accession>A0ABM1VXA1</accession>
<feature type="transmembrane region" description="Helical" evidence="10">
    <location>
        <begin position="303"/>
        <end position="327"/>
    </location>
</feature>
<feature type="compositionally biased region" description="Basic and acidic residues" evidence="11">
    <location>
        <begin position="922"/>
        <end position="937"/>
    </location>
</feature>
<feature type="region of interest" description="Disordered" evidence="11">
    <location>
        <begin position="721"/>
        <end position="843"/>
    </location>
</feature>
<evidence type="ECO:0000256" key="10">
    <source>
        <dbReference type="RuleBase" id="RU364027"/>
    </source>
</evidence>
<sequence>MASDSEEIEYQSLDQRQNIPLLDREHSQHDEEEGSEINFHEEQGFMVHMSPDTNKSQWNHVDDLDKFFVNVYDYHQRHGFQNMVLSESLQLLQFVFIVTFMTYLGWCVNYPELFDEIPHNTTRKKTFDDITYPFGTCVSRFDFWTWLLLVLCCLFFIGRTIKMVVNFSNYLRTRNFFISALNIETRELSNMTWHEVQSRLLEVQKEEQICIHKQELTHLDIYHRILRFKNYLVAMVNKNLLPLKMRMPLVGEHALLTHGMRFNLDCLLYWSPWSIFLNSYTMREEYRSHHKRKQLAEQLSTHIAVLAVLNLVLCPFIFLYQIIYFFFRYTEFVKRSPSFLGSRQWANYGRLYLRHFNELDHELYARLNRAYIPSKMYMNSFTSASVTLVAKYVAFFAGAPAAVLFILGVLDFNDVTKVEHLFTVASVCGMLATICSSLIPDENEVYCPERLMMSILAQIHYMPDHWKGKAHTSTVRDEFSMLFQYKLMYILEELFSPLITPFWLFFGLRPKAMQIVDFFRCFTVDVAGVGDVCSFAQMDIKKHGNPQWANVKPKAEALSRSQQAENGKIELSLMHFTTTNPEWKPPQESNMFITEIKQDAQRELPMLTSMVADPISLPSLGYVNPVQTLAGLGGSQHQNFNYPAAPHSPLTSLPPKLRGGLSQLDGPVGSNSALAQSTLTTSGSFHTANFGLNVVDESQRELLYGSMSLSVLHIHEAHHRQRRAGRVFRQSSSDDNTPPPSAHLPDTSAGPPFSSHPVRPVFSSGVGQHGRLHQAGTAVGGREPYNYYPPPSGSGTDHVTSGTSSASLSSAGVHRDPPSGAFPRQQQQYSEVTGLRQGLPSSYQGGPPVLYGAADLSAEGPDFPLHPLGRHLYLDDSEPSSLPPLPLPPSISSSASSNAPLGPVPSATGRATAPTSDPMPLIKEDMSGEHEIDTSKP</sequence>
<keyword evidence="9 10" id="KW-0472">Membrane</keyword>
<dbReference type="Pfam" id="PF04109">
    <property type="entry name" value="ATG9"/>
    <property type="match status" value="1"/>
</dbReference>
<feature type="region of interest" description="Disordered" evidence="11">
    <location>
        <begin position="869"/>
        <end position="937"/>
    </location>
</feature>
<comment type="function">
    <text evidence="10">Phospholipid scramblase involved in autophagy. Cycles between the preautophagosomal structure/phagophore assembly site (PAS) and the cytoplasmic vesicle pool and supplies membrane for the growing autophagosome. Lipid scramblase activity plays a key role in preautophagosomal structure/phagophore assembly by distributing the phospholipids that arrive through ATG2 from the cytoplasmic to the luminal leaflet of the bilayer, thereby driving autophagosomal membrane expansion.</text>
</comment>
<feature type="transmembrane region" description="Helical" evidence="10">
    <location>
        <begin position="84"/>
        <end position="106"/>
    </location>
</feature>
<feature type="compositionally biased region" description="Low complexity" evidence="11">
    <location>
        <begin position="890"/>
        <end position="901"/>
    </location>
</feature>
<feature type="transmembrane region" description="Helical" evidence="10">
    <location>
        <begin position="143"/>
        <end position="165"/>
    </location>
</feature>
<dbReference type="PANTHER" id="PTHR13038">
    <property type="entry name" value="APG9 AUTOPHAGY 9"/>
    <property type="match status" value="1"/>
</dbReference>
<dbReference type="InterPro" id="IPR007241">
    <property type="entry name" value="Autophagy-rel_prot_9"/>
</dbReference>
<evidence type="ECO:0000256" key="2">
    <source>
        <dbReference type="ARBA" id="ARBA00006185"/>
    </source>
</evidence>
<keyword evidence="7 10" id="KW-0072">Autophagy</keyword>
<gene>
    <name evidence="13 14" type="primary">LOC101847890</name>
</gene>
<evidence type="ECO:0000256" key="3">
    <source>
        <dbReference type="ARBA" id="ARBA00018074"/>
    </source>
</evidence>
<keyword evidence="5 10" id="KW-0812">Transmembrane</keyword>
<organism evidence="12 14">
    <name type="scientific">Aplysia californica</name>
    <name type="common">California sea hare</name>
    <dbReference type="NCBI Taxonomy" id="6500"/>
    <lineage>
        <taxon>Eukaryota</taxon>
        <taxon>Metazoa</taxon>
        <taxon>Spiralia</taxon>
        <taxon>Lophotrochozoa</taxon>
        <taxon>Mollusca</taxon>
        <taxon>Gastropoda</taxon>
        <taxon>Heterobranchia</taxon>
        <taxon>Euthyneura</taxon>
        <taxon>Tectipleura</taxon>
        <taxon>Aplysiida</taxon>
        <taxon>Aplysioidea</taxon>
        <taxon>Aplysiidae</taxon>
        <taxon>Aplysia</taxon>
    </lineage>
</organism>
<keyword evidence="8 10" id="KW-0445">Lipid transport</keyword>
<dbReference type="RefSeq" id="XP_035827044.1">
    <property type="nucleotide sequence ID" value="XM_035971151.1"/>
</dbReference>
<evidence type="ECO:0000256" key="5">
    <source>
        <dbReference type="ARBA" id="ARBA00022692"/>
    </source>
</evidence>
<comment type="similarity">
    <text evidence="2 10">Belongs to the ATG9 family.</text>
</comment>
<keyword evidence="4 10" id="KW-0813">Transport</keyword>
<reference evidence="13 14" key="1">
    <citation type="submission" date="2025-05" db="UniProtKB">
        <authorList>
            <consortium name="RefSeq"/>
        </authorList>
    </citation>
    <scope>IDENTIFICATION</scope>
</reference>
<keyword evidence="6 10" id="KW-1133">Transmembrane helix</keyword>
<dbReference type="RefSeq" id="XP_005103745.1">
    <property type="nucleotide sequence ID" value="XM_005103688.3"/>
</dbReference>
<dbReference type="PANTHER" id="PTHR13038:SF10">
    <property type="entry name" value="AUTOPHAGY-RELATED PROTEIN 9"/>
    <property type="match status" value="1"/>
</dbReference>
<evidence type="ECO:0000313" key="12">
    <source>
        <dbReference type="Proteomes" id="UP000694888"/>
    </source>
</evidence>